<protein>
    <submittedName>
        <fullName evidence="2">F-box domain-containing protein</fullName>
    </submittedName>
</protein>
<accession>A0A1I8AQY6</accession>
<dbReference type="AlphaFoldDB" id="A0A1I8AQY6"/>
<sequence>MYHKAVVHHASLSKNDRIANIWMGHSHFKDTPNRLSLERFRSTVLPALKSVLLDVHGFNIQSPSRLYPRNAMDSFFSSLHGRVLKIDTGYVGEKCIEFIARQIRVGYLRELKLRGKDWPESIKVTLKSFLKSPNCGFVDLRKTNLTVDLDLLSCIVRSFLKGDLRESVRFYGKPADGKVKELRRALLSRDNLPLFHGFPKPTVFVNTESLRMLLWTGPDPRRLFAYFPTEFIHICQL</sequence>
<reference evidence="2" key="1">
    <citation type="submission" date="2016-11" db="UniProtKB">
        <authorList>
            <consortium name="WormBaseParasite"/>
        </authorList>
    </citation>
    <scope>IDENTIFICATION</scope>
</reference>
<dbReference type="WBParaSite" id="L893_g8255.t1">
    <property type="protein sequence ID" value="L893_g8255.t1"/>
    <property type="gene ID" value="L893_g8255"/>
</dbReference>
<organism evidence="1 2">
    <name type="scientific">Steinernema glaseri</name>
    <dbReference type="NCBI Taxonomy" id="37863"/>
    <lineage>
        <taxon>Eukaryota</taxon>
        <taxon>Metazoa</taxon>
        <taxon>Ecdysozoa</taxon>
        <taxon>Nematoda</taxon>
        <taxon>Chromadorea</taxon>
        <taxon>Rhabditida</taxon>
        <taxon>Tylenchina</taxon>
        <taxon>Panagrolaimomorpha</taxon>
        <taxon>Strongyloidoidea</taxon>
        <taxon>Steinernematidae</taxon>
        <taxon>Steinernema</taxon>
    </lineage>
</organism>
<evidence type="ECO:0000313" key="1">
    <source>
        <dbReference type="Proteomes" id="UP000095287"/>
    </source>
</evidence>
<name>A0A1I8AQY6_9BILA</name>
<proteinExistence type="predicted"/>
<evidence type="ECO:0000313" key="2">
    <source>
        <dbReference type="WBParaSite" id="L893_g8255.t1"/>
    </source>
</evidence>
<dbReference type="Proteomes" id="UP000095287">
    <property type="component" value="Unplaced"/>
</dbReference>
<keyword evidence="1" id="KW-1185">Reference proteome</keyword>